<feature type="region of interest" description="Disordered" evidence="1">
    <location>
        <begin position="417"/>
        <end position="442"/>
    </location>
</feature>
<reference evidence="3" key="1">
    <citation type="journal article" date="2021" name="Open Biol.">
        <title>Shared evolutionary footprints suggest mitochondrial oxidative damage underlies multiple complex I losses in fungi.</title>
        <authorList>
            <person name="Schikora-Tamarit M.A."/>
            <person name="Marcet-Houben M."/>
            <person name="Nosek J."/>
            <person name="Gabaldon T."/>
        </authorList>
    </citation>
    <scope>NUCLEOTIDE SEQUENCE</scope>
    <source>
        <strain evidence="3">CBS2887</strain>
    </source>
</reference>
<dbReference type="OrthoDB" id="3981135at2759"/>
<sequence>MSVLGIITFFCSTLLSPAYWSAVIKKARAKAKEGSQIKTIDQPVLPDTTTETLSQEDEDNGSLEEKEVEPEESIVEELETFSTTAGAVATNPEEVSYSYDSLDYDFADDHFNIATTSHSNQEPFATVDGLENAYIMDLDAFFILACGIFFGLLYGLRKVSLMAETSNMEFEQESNTNHIERDAYYESFNEISDLLLGLEDNTSSINDKSLNEEDEIRALIDQVLSDDEVLGEQIPPMSRDNSTTLEPSTNAADEADAVENVSDSDDTIELAEDNKEFGPFTLDSEDQVELVTMTTDGNYSLFLKKEAAEEVPGSSNAPKSKVHIMLKVNKKQPISDFHILSDLPITGNQDIIVNRTTIHPLRDVLNSADNLSLYSHSLNKSVESLLVLDSDDDKENCAGSRGSENFDMVSQSSCDVKETSRPASGSSIQSSEVFKTPTKQPKTVRIIEPASVHRIPIFEDCSPNRSHRISPRAGIQRYEDLLPRKGSILRVVYNEDKSNKDTPTRQPVRSPIKVLAQAREQFSPRPISKQEMFRISEEVDEFFFRGKTSLEVSEEVGEQFLNDIFGEDIEVSFDEDELLNFITEDIDKVTDVYKGKETVANWNQRCENFDILIGHLRTRFPEELHGYFMDRIYENLESILEMTNTTRSELLFKVVIFVRDLIYFGRGQELPDEVYVTLLHVLLPLTKTSQTVKLAYNSAFKSLCLMIRAIDIGSFINNFDVTFSAIIKDKKLKGEKFTSLFMIKFYILSNMQRANENGELFAEVIAAKLVPMVPLLNVDSFQKTRLEIVDIYLILHKVIPTSETLAEYYEGLSSFNKLKVPIPERFASEFNMASASVHDQSSLSIITSPLSITTSLDSWNHD</sequence>
<evidence type="ECO:0000313" key="4">
    <source>
        <dbReference type="Proteomes" id="UP000774326"/>
    </source>
</evidence>
<dbReference type="AlphaFoldDB" id="A0A9P8PXJ0"/>
<evidence type="ECO:0000256" key="2">
    <source>
        <dbReference type="SAM" id="Phobius"/>
    </source>
</evidence>
<feature type="transmembrane region" description="Helical" evidence="2">
    <location>
        <begin position="138"/>
        <end position="156"/>
    </location>
</feature>
<keyword evidence="2" id="KW-0812">Transmembrane</keyword>
<protein>
    <submittedName>
        <fullName evidence="3">Uncharacterized protein</fullName>
    </submittedName>
</protein>
<dbReference type="Proteomes" id="UP000774326">
    <property type="component" value="Unassembled WGS sequence"/>
</dbReference>
<comment type="caution">
    <text evidence="3">The sequence shown here is derived from an EMBL/GenBank/DDBJ whole genome shotgun (WGS) entry which is preliminary data.</text>
</comment>
<feature type="compositionally biased region" description="Polar residues" evidence="1">
    <location>
        <begin position="421"/>
        <end position="441"/>
    </location>
</feature>
<dbReference type="EMBL" id="JAEUBG010004779">
    <property type="protein sequence ID" value="KAH3680168.1"/>
    <property type="molecule type" value="Genomic_DNA"/>
</dbReference>
<evidence type="ECO:0000313" key="3">
    <source>
        <dbReference type="EMBL" id="KAH3680168.1"/>
    </source>
</evidence>
<organism evidence="3 4">
    <name type="scientific">Wickerhamomyces pijperi</name>
    <name type="common">Yeast</name>
    <name type="synonym">Pichia pijperi</name>
    <dbReference type="NCBI Taxonomy" id="599730"/>
    <lineage>
        <taxon>Eukaryota</taxon>
        <taxon>Fungi</taxon>
        <taxon>Dikarya</taxon>
        <taxon>Ascomycota</taxon>
        <taxon>Saccharomycotina</taxon>
        <taxon>Saccharomycetes</taxon>
        <taxon>Phaffomycetales</taxon>
        <taxon>Wickerhamomycetaceae</taxon>
        <taxon>Wickerhamomyces</taxon>
    </lineage>
</organism>
<accession>A0A9P8PXJ0</accession>
<feature type="compositionally biased region" description="Acidic residues" evidence="1">
    <location>
        <begin position="54"/>
        <end position="67"/>
    </location>
</feature>
<keyword evidence="4" id="KW-1185">Reference proteome</keyword>
<proteinExistence type="predicted"/>
<feature type="compositionally biased region" description="Polar residues" evidence="1">
    <location>
        <begin position="239"/>
        <end position="251"/>
    </location>
</feature>
<keyword evidence="2" id="KW-1133">Transmembrane helix</keyword>
<gene>
    <name evidence="3" type="ORF">WICPIJ_008381</name>
</gene>
<feature type="transmembrane region" description="Helical" evidence="2">
    <location>
        <begin position="6"/>
        <end position="24"/>
    </location>
</feature>
<reference evidence="3" key="2">
    <citation type="submission" date="2021-01" db="EMBL/GenBank/DDBJ databases">
        <authorList>
            <person name="Schikora-Tamarit M.A."/>
        </authorList>
    </citation>
    <scope>NUCLEOTIDE SEQUENCE</scope>
    <source>
        <strain evidence="3">CBS2887</strain>
    </source>
</reference>
<keyword evidence="2" id="KW-0472">Membrane</keyword>
<feature type="region of interest" description="Disordered" evidence="1">
    <location>
        <begin position="36"/>
        <end position="67"/>
    </location>
</feature>
<evidence type="ECO:0000256" key="1">
    <source>
        <dbReference type="SAM" id="MobiDB-lite"/>
    </source>
</evidence>
<feature type="compositionally biased region" description="Acidic residues" evidence="1">
    <location>
        <begin position="253"/>
        <end position="265"/>
    </location>
</feature>
<name>A0A9P8PXJ0_WICPI</name>
<feature type="region of interest" description="Disordered" evidence="1">
    <location>
        <begin position="233"/>
        <end position="265"/>
    </location>
</feature>